<organism evidence="3 4">
    <name type="scientific">Tetrabaena socialis</name>
    <dbReference type="NCBI Taxonomy" id="47790"/>
    <lineage>
        <taxon>Eukaryota</taxon>
        <taxon>Viridiplantae</taxon>
        <taxon>Chlorophyta</taxon>
        <taxon>core chlorophytes</taxon>
        <taxon>Chlorophyceae</taxon>
        <taxon>CS clade</taxon>
        <taxon>Chlamydomonadales</taxon>
        <taxon>Tetrabaenaceae</taxon>
        <taxon>Tetrabaena</taxon>
    </lineage>
</organism>
<dbReference type="EMBL" id="PGGS01000107">
    <property type="protein sequence ID" value="PNH09037.1"/>
    <property type="molecule type" value="Genomic_DNA"/>
</dbReference>
<evidence type="ECO:0000313" key="4">
    <source>
        <dbReference type="Proteomes" id="UP000236333"/>
    </source>
</evidence>
<evidence type="ECO:0000256" key="1">
    <source>
        <dbReference type="ARBA" id="ARBA00004430"/>
    </source>
</evidence>
<dbReference type="OrthoDB" id="513182at2759"/>
<keyword evidence="3" id="KW-0808">Transferase</keyword>
<keyword evidence="4" id="KW-1185">Reference proteome</keyword>
<comment type="caution">
    <text evidence="3">The sequence shown here is derived from an EMBL/GenBank/DDBJ whole genome shotgun (WGS) entry which is preliminary data.</text>
</comment>
<dbReference type="Pfam" id="PF00560">
    <property type="entry name" value="LRR_1"/>
    <property type="match status" value="2"/>
</dbReference>
<dbReference type="GO" id="GO:0005930">
    <property type="term" value="C:axoneme"/>
    <property type="evidence" value="ECO:0007669"/>
    <property type="project" value="UniProtKB-SubCell"/>
</dbReference>
<accession>A0A2J8A931</accession>
<proteinExistence type="predicted"/>
<evidence type="ECO:0000313" key="3">
    <source>
        <dbReference type="EMBL" id="PNH09037.1"/>
    </source>
</evidence>
<gene>
    <name evidence="3" type="ORF">TSOC_004365</name>
</gene>
<keyword evidence="2" id="KW-0732">Signal</keyword>
<reference evidence="3 4" key="1">
    <citation type="journal article" date="2017" name="Mol. Biol. Evol.">
        <title>The 4-celled Tetrabaena socialis nuclear genome reveals the essential components for genetic control of cell number at the origin of multicellularity in the volvocine lineage.</title>
        <authorList>
            <person name="Featherston J."/>
            <person name="Arakaki Y."/>
            <person name="Hanschen E.R."/>
            <person name="Ferris P.J."/>
            <person name="Michod R.E."/>
            <person name="Olson B.J.S.C."/>
            <person name="Nozaki H."/>
            <person name="Durand P.M."/>
        </authorList>
    </citation>
    <scope>NUCLEOTIDE SEQUENCE [LARGE SCALE GENOMIC DNA]</scope>
    <source>
        <strain evidence="3 4">NIES-571</strain>
    </source>
</reference>
<dbReference type="InterPro" id="IPR032675">
    <property type="entry name" value="LRR_dom_sf"/>
</dbReference>
<dbReference type="GO" id="GO:0016301">
    <property type="term" value="F:kinase activity"/>
    <property type="evidence" value="ECO:0007669"/>
    <property type="project" value="UniProtKB-KW"/>
</dbReference>
<dbReference type="PANTHER" id="PTHR47988">
    <property type="entry name" value="SOMATIC EMBRYOGENESIS RECEPTOR KINASE 1"/>
    <property type="match status" value="1"/>
</dbReference>
<keyword evidence="3" id="KW-0418">Kinase</keyword>
<dbReference type="AlphaFoldDB" id="A0A2J8A931"/>
<comment type="subcellular location">
    <subcellularLocation>
        <location evidence="1">Cytoplasm</location>
        <location evidence="1">Cytoskeleton</location>
        <location evidence="1">Cilium axoneme</location>
    </subcellularLocation>
</comment>
<keyword evidence="3" id="KW-0675">Receptor</keyword>
<evidence type="ECO:0000256" key="2">
    <source>
        <dbReference type="ARBA" id="ARBA00022729"/>
    </source>
</evidence>
<dbReference type="InterPro" id="IPR001611">
    <property type="entry name" value="Leu-rich_rpt"/>
</dbReference>
<dbReference type="SUPFAM" id="SSF52058">
    <property type="entry name" value="L domain-like"/>
    <property type="match status" value="1"/>
</dbReference>
<protein>
    <submittedName>
        <fullName evidence="3">Putative inactive receptor kinase At5g53320-like protein</fullName>
    </submittedName>
</protein>
<name>A0A2J8A931_9CHLO</name>
<dbReference type="Gene3D" id="3.80.10.10">
    <property type="entry name" value="Ribonuclease Inhibitor"/>
    <property type="match status" value="1"/>
</dbReference>
<dbReference type="Proteomes" id="UP000236333">
    <property type="component" value="Unassembled WGS sequence"/>
</dbReference>
<sequence>MQDSSGIGGLALLANITELDMDTNELTGPLPPEWGCLGNLIEIDFSNNRLTGTIPPEWGLLSG</sequence>